<feature type="compositionally biased region" description="Gly residues" evidence="4">
    <location>
        <begin position="102"/>
        <end position="134"/>
    </location>
</feature>
<dbReference type="Pfam" id="PF00400">
    <property type="entry name" value="WD40"/>
    <property type="match status" value="3"/>
</dbReference>
<accession>A0ABD3QWP1</accession>
<proteinExistence type="predicted"/>
<evidence type="ECO:0000256" key="1">
    <source>
        <dbReference type="ARBA" id="ARBA00022574"/>
    </source>
</evidence>
<dbReference type="InterPro" id="IPR037516">
    <property type="entry name" value="Tripartite_DENN"/>
</dbReference>
<feature type="repeat" description="WD" evidence="3">
    <location>
        <begin position="1913"/>
        <end position="1949"/>
    </location>
</feature>
<dbReference type="InterPro" id="IPR019775">
    <property type="entry name" value="WD40_repeat_CS"/>
</dbReference>
<feature type="compositionally biased region" description="Polar residues" evidence="4">
    <location>
        <begin position="382"/>
        <end position="396"/>
    </location>
</feature>
<keyword evidence="2" id="KW-0677">Repeat</keyword>
<evidence type="ECO:0000259" key="5">
    <source>
        <dbReference type="PROSITE" id="PS50211"/>
    </source>
</evidence>
<organism evidence="6 7">
    <name type="scientific">Stephanodiscus triporus</name>
    <dbReference type="NCBI Taxonomy" id="2934178"/>
    <lineage>
        <taxon>Eukaryota</taxon>
        <taxon>Sar</taxon>
        <taxon>Stramenopiles</taxon>
        <taxon>Ochrophyta</taxon>
        <taxon>Bacillariophyta</taxon>
        <taxon>Coscinodiscophyceae</taxon>
        <taxon>Thalassiosirophycidae</taxon>
        <taxon>Stephanodiscales</taxon>
        <taxon>Stephanodiscaceae</taxon>
        <taxon>Stephanodiscus</taxon>
    </lineage>
</organism>
<evidence type="ECO:0000313" key="7">
    <source>
        <dbReference type="Proteomes" id="UP001530315"/>
    </source>
</evidence>
<feature type="repeat" description="WD" evidence="3">
    <location>
        <begin position="1869"/>
        <end position="1903"/>
    </location>
</feature>
<feature type="region of interest" description="Disordered" evidence="4">
    <location>
        <begin position="77"/>
        <end position="139"/>
    </location>
</feature>
<feature type="region of interest" description="Disordered" evidence="4">
    <location>
        <begin position="1190"/>
        <end position="1247"/>
    </location>
</feature>
<dbReference type="EMBL" id="JALLAZ020000074">
    <property type="protein sequence ID" value="KAL3804608.1"/>
    <property type="molecule type" value="Genomic_DNA"/>
</dbReference>
<gene>
    <name evidence="6" type="ORF">ACHAW5_000082</name>
</gene>
<feature type="compositionally biased region" description="Acidic residues" evidence="4">
    <location>
        <begin position="367"/>
        <end position="378"/>
    </location>
</feature>
<dbReference type="InterPro" id="IPR001194">
    <property type="entry name" value="cDENN_dom"/>
</dbReference>
<dbReference type="InterPro" id="IPR043153">
    <property type="entry name" value="DENN_C"/>
</dbReference>
<keyword evidence="1 3" id="KW-0853">WD repeat</keyword>
<dbReference type="SMART" id="SM00320">
    <property type="entry name" value="WD40"/>
    <property type="match status" value="6"/>
</dbReference>
<dbReference type="Gene3D" id="2.130.10.10">
    <property type="entry name" value="YVTN repeat-like/Quinoprotein amine dehydrogenase"/>
    <property type="match status" value="2"/>
</dbReference>
<dbReference type="Gene3D" id="3.40.50.11500">
    <property type="match status" value="1"/>
</dbReference>
<evidence type="ECO:0000256" key="3">
    <source>
        <dbReference type="PROSITE-ProRule" id="PRU00221"/>
    </source>
</evidence>
<feature type="domain" description="UDENN" evidence="5">
    <location>
        <begin position="431"/>
        <end position="983"/>
    </location>
</feature>
<evidence type="ECO:0000313" key="6">
    <source>
        <dbReference type="EMBL" id="KAL3804608.1"/>
    </source>
</evidence>
<feature type="compositionally biased region" description="Acidic residues" evidence="4">
    <location>
        <begin position="225"/>
        <end position="249"/>
    </location>
</feature>
<feature type="region of interest" description="Disordered" evidence="4">
    <location>
        <begin position="1752"/>
        <end position="1773"/>
    </location>
</feature>
<feature type="compositionally biased region" description="Basic and acidic residues" evidence="4">
    <location>
        <begin position="398"/>
        <end position="414"/>
    </location>
</feature>
<dbReference type="PROSITE" id="PS50294">
    <property type="entry name" value="WD_REPEATS_REGION"/>
    <property type="match status" value="3"/>
</dbReference>
<dbReference type="InterPro" id="IPR001680">
    <property type="entry name" value="WD40_rpt"/>
</dbReference>
<feature type="compositionally biased region" description="Acidic residues" evidence="4">
    <location>
        <begin position="303"/>
        <end position="314"/>
    </location>
</feature>
<dbReference type="SMART" id="SM00799">
    <property type="entry name" value="DENN"/>
    <property type="match status" value="1"/>
</dbReference>
<reference evidence="6 7" key="1">
    <citation type="submission" date="2024-10" db="EMBL/GenBank/DDBJ databases">
        <title>Updated reference genomes for cyclostephanoid diatoms.</title>
        <authorList>
            <person name="Roberts W.R."/>
            <person name="Alverson A.J."/>
        </authorList>
    </citation>
    <scope>NUCLEOTIDE SEQUENCE [LARGE SCALE GENOMIC DNA]</scope>
    <source>
        <strain evidence="6 7">AJA276-08</strain>
    </source>
</reference>
<dbReference type="SUPFAM" id="SSF50978">
    <property type="entry name" value="WD40 repeat-like"/>
    <property type="match status" value="1"/>
</dbReference>
<dbReference type="InterPro" id="IPR036322">
    <property type="entry name" value="WD40_repeat_dom_sf"/>
</dbReference>
<dbReference type="PANTHER" id="PTHR12296:SF21">
    <property type="entry name" value="DENN DOMAIN-CONTAINING PROTEIN 3"/>
    <property type="match status" value="1"/>
</dbReference>
<feature type="compositionally biased region" description="Polar residues" evidence="4">
    <location>
        <begin position="1230"/>
        <end position="1242"/>
    </location>
</feature>
<feature type="compositionally biased region" description="Gly residues" evidence="4">
    <location>
        <begin position="195"/>
        <end position="207"/>
    </location>
</feature>
<comment type="caution">
    <text evidence="6">The sequence shown here is derived from an EMBL/GenBank/DDBJ whole genome shotgun (WGS) entry which is preliminary data.</text>
</comment>
<dbReference type="PROSITE" id="PS50082">
    <property type="entry name" value="WD_REPEATS_2"/>
    <property type="match status" value="3"/>
</dbReference>
<feature type="compositionally biased region" description="Polar residues" evidence="4">
    <location>
        <begin position="1763"/>
        <end position="1773"/>
    </location>
</feature>
<dbReference type="Pfam" id="PF02141">
    <property type="entry name" value="DENN"/>
    <property type="match status" value="1"/>
</dbReference>
<feature type="compositionally biased region" description="Low complexity" evidence="4">
    <location>
        <begin position="1"/>
        <end position="11"/>
    </location>
</feature>
<evidence type="ECO:0000256" key="4">
    <source>
        <dbReference type="SAM" id="MobiDB-lite"/>
    </source>
</evidence>
<name>A0ABD3QWP1_9STRA</name>
<feature type="region of interest" description="Disordered" evidence="4">
    <location>
        <begin position="1"/>
        <end position="52"/>
    </location>
</feature>
<sequence length="2110" mass="228007">MTNANNGSNGSNSGGGNAASRILSSLPPGLARSSASRIMPRRARGRGNGADWDEEYRWDMNAGSSPMEGCLIVRLNARMGPSPRGGRGRGRSRSGGRDGGRHGGPGGGGGGGIGATWVRPGGGGGGGGGGGASAGSGMMEWGTSELGGAAGLGLRGLWRKGREQLGRRSGGRGGGGGLLGIEPAGSVGLPSASIGKGGGSAMGGGGVIRTVRSEGDDDDRRGDVDDGQVVDGDDDDGDDDGDDDDDDAEGGVCLGTLTIPLSRLPLEEAFLGKDAAIVEQWYQLEDPNLNKKGRRSETSNVGDVDDEDDDDEEPTLLKGPRRCPSVLLEITFASSDHMDYLEDKEITKCWVNNTDDGRSLDLGLAREEDDGGKEEGDENNNTGFSSQSIASPVSSTQKRHEPKDETKSEKKGEPELEPGIIDYVCIVGARDIGNQRRDDGSKGWVQSTPECCVLERYPPTDDFHINNGRNVGLIPQIEWFCFPEGCKLWRGAEAPNITQLMKGGVSIASSTTDAMTNNNSAADAAANGDYVPTKFDTALGTTCSFSWFVLSSNSDVYGSRLVKTYGVVIRFYVPAPKGIDPTQDDFASLGGNSGGGGGQRDKIGNKKRLWIPIGICITTTLSIVGVVEEVLLRMCNALASQFAVMDDGGSVATAELTSSCTSNDSSSTSSSPIVSRLYTMLQKDLHHLIVNFPKPMDGIVHCSIPFLEGERLHVATIPPNGLPPLPHGAAVFHTCRLLGSEGLTLLLAAALTECRILIHSTNVAHVAMVAEVITALIFPFTWQLPYIPVLPKDMLEILDAPLPFFVGVPTVSLEHVDKSILSEVVVVDLDDIASFTEYDARRGPRTKVPPALPASVSMSISKAVKVLLKEEDELEEYMNTAFFPGLRRSPRLEMEDLPERMFRIHVALQICSLIRGYQECLFFVSALQPVFNRDRFLRQAPALFEDKRPSAMIHSNYPDRTQKILSPRSKRFLSVLVNSQHFHQLLERLSSKETAFFHEVMEAIEQEEDPLTGSKTTTFGSTACEEAAQNLFESLERIEQKIPTYVINRPGQPRRAPGVLWTWDDSDEDFKIDPFVESNEPFWLLPEEKPPSIPFTHTVLQPMLAGNTSDPASSSGEAGVHTLSLEYLVELEKNPWRYRSMLEMPMRGAEEEGGDGKQEVHKSMAIRLLPRVKLCEAIGDKNFRAWKVANDHKEEEDDPNIKTPTSETPDNDGLDLSSILLNVPELPLENKNSGGYESTQPRVDTKDRERVRHCLEKLFYSGQELISGDLIAEAELALRNPSAQRYLFSVLTSSVQRRKRSQEETKQRTTTQQSVTRLEPNAFEGILRLCYAVLEACTEEQNYESAYRLLTCTGGFCTSTSTTSVQSDLRLSTTSEPRLSTASIPSEQKTIYMTERISIHPVFADLRLWERVLLIHQQDQQNSVHKEDAAEIAEGEETTLDDITPDNEDITDNDAHDSVVTTLYEMVGYNVPAEEVSRFATRISEEKGWFATERGQALLVLARRLTAKRDEGDVEKSSGAGEFTTKSFVRKDSVLSKDLGAGGIVNDDILECEEIAWSHPALCLVTYERQVGARAFLGNMLGGATETQIVGSSSSHAVRNSNNKKGILDANAGDYAGRVAITALASFGGSTVVTGGIDGSIFLAHTINFGTDSSSQSVNGVQLHWGGKRDEEKDSSSGSVSCIAASKGSGHRFGGGADKSASKSCSDGHQDEEEIVASMDGCQVIAGTADGNLRAWSLKDVYCATYMVHRDNVPGNQTPPTPNRSQHGSGATSVRLNADDFGVQEALAGFPVGGHIGGVTCIDLPPRMYRPDSLVSGGEDGLIKLWSLKSPSIDQDGGAQKKSNPYRIVQSHQMTPIPDFDDSYAQAVLTGHEGKIICIKTAWHGDKLLSGGADKTVRLWDLSVSVGKPLMTLRGHQGWVTGVQFWGSNTIVSASTDRSIHLWDTRAGSFPVFALRYHLSPVSGLLLGNRSEPLMVSAGADGSLATWDFRVLSGTRPETSPEINTVSDMGQSSRTMRSPMVTMNHVDRLNSSINFGSVKLARAIGRDDFSFFSVGDDGVVNEWEASSGCKLSAHDSGHRDAISGFSAYSSAEGLRQNKTQVSTETGTEKP</sequence>
<dbReference type="PRINTS" id="PR00320">
    <property type="entry name" value="GPROTEINBRPT"/>
</dbReference>
<dbReference type="PROSITE" id="PS00678">
    <property type="entry name" value="WD_REPEATS_1"/>
    <property type="match status" value="3"/>
</dbReference>
<evidence type="ECO:0000256" key="2">
    <source>
        <dbReference type="ARBA" id="ARBA00022737"/>
    </source>
</evidence>
<dbReference type="PROSITE" id="PS50211">
    <property type="entry name" value="DENN"/>
    <property type="match status" value="1"/>
</dbReference>
<protein>
    <recommendedName>
        <fullName evidence="5">UDENN domain-containing protein</fullName>
    </recommendedName>
</protein>
<feature type="region of interest" description="Disordered" evidence="4">
    <location>
        <begin position="359"/>
        <end position="414"/>
    </location>
</feature>
<dbReference type="Proteomes" id="UP001530315">
    <property type="component" value="Unassembled WGS sequence"/>
</dbReference>
<feature type="region of interest" description="Disordered" evidence="4">
    <location>
        <begin position="284"/>
        <end position="320"/>
    </location>
</feature>
<feature type="region of interest" description="Disordered" evidence="4">
    <location>
        <begin position="186"/>
        <end position="251"/>
    </location>
</feature>
<keyword evidence="7" id="KW-1185">Reference proteome</keyword>
<dbReference type="InterPro" id="IPR020472">
    <property type="entry name" value="WD40_PAC1"/>
</dbReference>
<dbReference type="InterPro" id="IPR015943">
    <property type="entry name" value="WD40/YVTN_repeat-like_dom_sf"/>
</dbReference>
<feature type="compositionally biased region" description="Basic and acidic residues" evidence="4">
    <location>
        <begin position="211"/>
        <end position="224"/>
    </location>
</feature>
<feature type="repeat" description="WD" evidence="3">
    <location>
        <begin position="1792"/>
        <end position="1836"/>
    </location>
</feature>
<dbReference type="InterPro" id="IPR051696">
    <property type="entry name" value="DENN_Domain_GEFs"/>
</dbReference>
<dbReference type="PANTHER" id="PTHR12296">
    <property type="entry name" value="DENN DOMAIN-CONTAINING PROTEIN 4"/>
    <property type="match status" value="1"/>
</dbReference>